<dbReference type="SMART" id="SM00320">
    <property type="entry name" value="WD40"/>
    <property type="match status" value="3"/>
</dbReference>
<dbReference type="Pfam" id="PF00400">
    <property type="entry name" value="WD40"/>
    <property type="match status" value="3"/>
</dbReference>
<dbReference type="RefSeq" id="WP_139799577.1">
    <property type="nucleotide sequence ID" value="NZ_AP022607.1"/>
</dbReference>
<dbReference type="InterPro" id="IPR001680">
    <property type="entry name" value="WD40_rpt"/>
</dbReference>
<dbReference type="InterPro" id="IPR015943">
    <property type="entry name" value="WD40/YVTN_repeat-like_dom_sf"/>
</dbReference>
<organism evidence="4 5">
    <name type="scientific">Mycobacterium branderi</name>
    <dbReference type="NCBI Taxonomy" id="43348"/>
    <lineage>
        <taxon>Bacteria</taxon>
        <taxon>Bacillati</taxon>
        <taxon>Actinomycetota</taxon>
        <taxon>Actinomycetes</taxon>
        <taxon>Mycobacteriales</taxon>
        <taxon>Mycobacteriaceae</taxon>
        <taxon>Mycobacterium</taxon>
    </lineage>
</organism>
<dbReference type="PROSITE" id="PS50082">
    <property type="entry name" value="WD_REPEATS_2"/>
    <property type="match status" value="2"/>
</dbReference>
<feature type="repeat" description="WD" evidence="3">
    <location>
        <begin position="120"/>
        <end position="151"/>
    </location>
</feature>
<dbReference type="InterPro" id="IPR036322">
    <property type="entry name" value="WD40_repeat_dom_sf"/>
</dbReference>
<keyword evidence="4" id="KW-0614">Plasmid</keyword>
<dbReference type="PROSITE" id="PS50294">
    <property type="entry name" value="WD_REPEATS_REGION"/>
    <property type="match status" value="2"/>
</dbReference>
<name>A0ABN6BFU9_9MYCO</name>
<protein>
    <submittedName>
        <fullName evidence="4">Uncharacterized protein</fullName>
    </submittedName>
</protein>
<keyword evidence="1 3" id="KW-0853">WD repeat</keyword>
<dbReference type="Proteomes" id="UP000467379">
    <property type="component" value="Plasmid pJCM12687"/>
</dbReference>
<geneLocation type="plasmid" evidence="4 5">
    <name>pJCM12687</name>
</geneLocation>
<dbReference type="PROSITE" id="PS00678">
    <property type="entry name" value="WD_REPEATS_1"/>
    <property type="match status" value="1"/>
</dbReference>
<evidence type="ECO:0000256" key="3">
    <source>
        <dbReference type="PROSITE-ProRule" id="PRU00221"/>
    </source>
</evidence>
<sequence>MQGLKARFNITVAPLRILPIYSSQTPATTHGMLQMRPTDMHRASRHRGPDGTAIATTRLCSHPGRDAQREPELSLKALFGNQDDDVEIAAFHPVKQLIATAARDYYVRVYDFTGNLVARLSGHTADVVWVDWTEDGEKLVSLSDDGEMRRWPWTDEQLFEDIRPGSEEQRDNAVVTFDDALNGANERGAIVAVRHAQMTRVKAHDAGVKRLAIHPSKALLVSVSYDGALGVWDIASQIPKKISMRTFGSPARCDDDR</sequence>
<proteinExistence type="predicted"/>
<keyword evidence="2" id="KW-0677">Repeat</keyword>
<dbReference type="Gene3D" id="2.130.10.10">
    <property type="entry name" value="YVTN repeat-like/Quinoprotein amine dehydrogenase"/>
    <property type="match status" value="1"/>
</dbReference>
<dbReference type="EMBL" id="AP022607">
    <property type="protein sequence ID" value="BBZ15139.1"/>
    <property type="molecule type" value="Genomic_DNA"/>
</dbReference>
<evidence type="ECO:0000256" key="2">
    <source>
        <dbReference type="ARBA" id="ARBA00022737"/>
    </source>
</evidence>
<dbReference type="PANTHER" id="PTHR19848">
    <property type="entry name" value="WD40 REPEAT PROTEIN"/>
    <property type="match status" value="1"/>
</dbReference>
<reference evidence="4 5" key="1">
    <citation type="journal article" date="2019" name="Emerg. Microbes Infect.">
        <title>Comprehensive subspecies identification of 175 nontuberculous mycobacteria species based on 7547 genomic profiles.</title>
        <authorList>
            <person name="Matsumoto Y."/>
            <person name="Kinjo T."/>
            <person name="Motooka D."/>
            <person name="Nabeya D."/>
            <person name="Jung N."/>
            <person name="Uechi K."/>
            <person name="Horii T."/>
            <person name="Iida T."/>
            <person name="Fujita J."/>
            <person name="Nakamura S."/>
        </authorList>
    </citation>
    <scope>NUCLEOTIDE SEQUENCE [LARGE SCALE GENOMIC DNA]</scope>
    <source>
        <strain evidence="4 5">JCM 12687</strain>
        <plasmid evidence="4">pJCM12687</plasmid>
    </source>
</reference>
<accession>A0ABN6BFU9</accession>
<gene>
    <name evidence="4" type="ORF">MBRA_53340</name>
</gene>
<dbReference type="SUPFAM" id="SSF50978">
    <property type="entry name" value="WD40 repeat-like"/>
    <property type="match status" value="1"/>
</dbReference>
<dbReference type="PANTHER" id="PTHR19848:SF8">
    <property type="entry name" value="F-BOX AND WD REPEAT DOMAIN CONTAINING 7"/>
    <property type="match status" value="1"/>
</dbReference>
<keyword evidence="5" id="KW-1185">Reference proteome</keyword>
<evidence type="ECO:0000313" key="4">
    <source>
        <dbReference type="EMBL" id="BBZ15139.1"/>
    </source>
</evidence>
<dbReference type="InterPro" id="IPR019775">
    <property type="entry name" value="WD40_repeat_CS"/>
</dbReference>
<evidence type="ECO:0000313" key="5">
    <source>
        <dbReference type="Proteomes" id="UP000467379"/>
    </source>
</evidence>
<evidence type="ECO:0000256" key="1">
    <source>
        <dbReference type="ARBA" id="ARBA00022574"/>
    </source>
</evidence>
<feature type="repeat" description="WD" evidence="3">
    <location>
        <begin position="201"/>
        <end position="236"/>
    </location>
</feature>